<gene>
    <name evidence="2" type="ORF">CALCODRAFT_545014</name>
</gene>
<dbReference type="AlphaFoldDB" id="A0A165EZB7"/>
<feature type="region of interest" description="Disordered" evidence="1">
    <location>
        <begin position="112"/>
        <end position="150"/>
    </location>
</feature>
<dbReference type="Proteomes" id="UP000076842">
    <property type="component" value="Unassembled WGS sequence"/>
</dbReference>
<evidence type="ECO:0000256" key="1">
    <source>
        <dbReference type="SAM" id="MobiDB-lite"/>
    </source>
</evidence>
<feature type="compositionally biased region" description="Low complexity" evidence="1">
    <location>
        <begin position="10"/>
        <end position="28"/>
    </location>
</feature>
<evidence type="ECO:0000313" key="2">
    <source>
        <dbReference type="EMBL" id="KZT55862.1"/>
    </source>
</evidence>
<accession>A0A165EZB7</accession>
<evidence type="ECO:0000313" key="3">
    <source>
        <dbReference type="Proteomes" id="UP000076842"/>
    </source>
</evidence>
<feature type="region of interest" description="Disordered" evidence="1">
    <location>
        <begin position="1"/>
        <end position="74"/>
    </location>
</feature>
<reference evidence="2 3" key="1">
    <citation type="journal article" date="2016" name="Mol. Biol. Evol.">
        <title>Comparative Genomics of Early-Diverging Mushroom-Forming Fungi Provides Insights into the Origins of Lignocellulose Decay Capabilities.</title>
        <authorList>
            <person name="Nagy L.G."/>
            <person name="Riley R."/>
            <person name="Tritt A."/>
            <person name="Adam C."/>
            <person name="Daum C."/>
            <person name="Floudas D."/>
            <person name="Sun H."/>
            <person name="Yadav J.S."/>
            <person name="Pangilinan J."/>
            <person name="Larsson K.H."/>
            <person name="Matsuura K."/>
            <person name="Barry K."/>
            <person name="Labutti K."/>
            <person name="Kuo R."/>
            <person name="Ohm R.A."/>
            <person name="Bhattacharya S.S."/>
            <person name="Shirouzu T."/>
            <person name="Yoshinaga Y."/>
            <person name="Martin F.M."/>
            <person name="Grigoriev I.V."/>
            <person name="Hibbett D.S."/>
        </authorList>
    </citation>
    <scope>NUCLEOTIDE SEQUENCE [LARGE SCALE GENOMIC DNA]</scope>
    <source>
        <strain evidence="2 3">HHB12733</strain>
    </source>
</reference>
<dbReference type="EMBL" id="KV423987">
    <property type="protein sequence ID" value="KZT55862.1"/>
    <property type="molecule type" value="Genomic_DNA"/>
</dbReference>
<protein>
    <submittedName>
        <fullName evidence="2">Uncharacterized protein</fullName>
    </submittedName>
</protein>
<proteinExistence type="predicted"/>
<name>A0A165EZB7_9BASI</name>
<feature type="compositionally biased region" description="Polar residues" evidence="1">
    <location>
        <begin position="50"/>
        <end position="69"/>
    </location>
</feature>
<keyword evidence="3" id="KW-1185">Reference proteome</keyword>
<dbReference type="InParanoid" id="A0A165EZB7"/>
<organism evidence="2 3">
    <name type="scientific">Calocera cornea HHB12733</name>
    <dbReference type="NCBI Taxonomy" id="1353952"/>
    <lineage>
        <taxon>Eukaryota</taxon>
        <taxon>Fungi</taxon>
        <taxon>Dikarya</taxon>
        <taxon>Basidiomycota</taxon>
        <taxon>Agaricomycotina</taxon>
        <taxon>Dacrymycetes</taxon>
        <taxon>Dacrymycetales</taxon>
        <taxon>Dacrymycetaceae</taxon>
        <taxon>Calocera</taxon>
    </lineage>
</organism>
<sequence>MPKSGMAAVAPPARTPPSRSSSSSSSTSIMDSMLRCQSPESLISEDIQRHSTQTRLRAGSRSRTSSLRQGSLPVVLEDPQEGERLFRSGISSPRPRLTAVRRATTIPVSWHAPARRQSSGEQTPIGGGHPALPEPAQTARVQRVPSLRTSGSQRLIYSSPTTALPMMQMPHPHTSLALSLPSPGGSPAEEPFPGGFVLPQRPAYEGAYEASGTFVHGAFAHLRLAAPAVCLCPPNTHQPGQCPGLMAVDGLPPWTGGWLLPHLAGGLRYT</sequence>